<protein>
    <recommendedName>
        <fullName evidence="6">DNA (cytosine-5-)-methyltransferase</fullName>
    </recommendedName>
</protein>
<keyword evidence="3" id="KW-0949">S-adenosyl-L-methionine</keyword>
<keyword evidence="2" id="KW-0808">Transferase</keyword>
<dbReference type="KEGG" id="dbk:DGMP_34830"/>
<dbReference type="Proteomes" id="UP000826725">
    <property type="component" value="Chromosome"/>
</dbReference>
<dbReference type="RefSeq" id="WP_268907474.1">
    <property type="nucleotide sequence ID" value="NZ_AP024086.1"/>
</dbReference>
<evidence type="ECO:0000313" key="4">
    <source>
        <dbReference type="EMBL" id="BCL62790.1"/>
    </source>
</evidence>
<dbReference type="GO" id="GO:0008168">
    <property type="term" value="F:methyltransferase activity"/>
    <property type="evidence" value="ECO:0007669"/>
    <property type="project" value="UniProtKB-KW"/>
</dbReference>
<evidence type="ECO:0000256" key="2">
    <source>
        <dbReference type="ARBA" id="ARBA00022679"/>
    </source>
</evidence>
<proteinExistence type="predicted"/>
<dbReference type="GO" id="GO:0032259">
    <property type="term" value="P:methylation"/>
    <property type="evidence" value="ECO:0007669"/>
    <property type="project" value="UniProtKB-KW"/>
</dbReference>
<dbReference type="REBASE" id="502958">
    <property type="entry name" value="M1.DbaKT2ORF34830P"/>
</dbReference>
<dbReference type="PANTHER" id="PTHR10629">
    <property type="entry name" value="CYTOSINE-SPECIFIC METHYLTRANSFERASE"/>
    <property type="match status" value="1"/>
</dbReference>
<organism evidence="4 5">
    <name type="scientific">Desulfomarina profundi</name>
    <dbReference type="NCBI Taxonomy" id="2772557"/>
    <lineage>
        <taxon>Bacteria</taxon>
        <taxon>Pseudomonadati</taxon>
        <taxon>Thermodesulfobacteriota</taxon>
        <taxon>Desulfobulbia</taxon>
        <taxon>Desulfobulbales</taxon>
        <taxon>Desulfobulbaceae</taxon>
        <taxon>Desulfomarina</taxon>
    </lineage>
</organism>
<dbReference type="InterPro" id="IPR050390">
    <property type="entry name" value="C5-Methyltransferase"/>
</dbReference>
<name>A0A8D5FSD7_9BACT</name>
<sequence>MIHIPVVDLFAGPGGLGEGFSSYKDQTGNKVFDIALSIEKDPYAHRTLELRSFFRKFPEGEAPDKYYEYIRKKSLTRSVKQQHKLRSELFDRYPDEARQARQEAWHAELGKSKELFNRIDSRIDTITGNPLTTCWGVIGGPPCQAYSVIGRSRNKGKIGYSSESDERTYLYQQYLRVIARHKPDFFIMENVRGMLSAKLNGKSLFQKILEDLRHPGKHSVFSGNTAADLEYQIYPLATRPSAPEKSSDYIISAENYGIPKPDTGSSC</sequence>
<evidence type="ECO:0008006" key="6">
    <source>
        <dbReference type="Google" id="ProtNLM"/>
    </source>
</evidence>
<keyword evidence="5" id="KW-1185">Reference proteome</keyword>
<dbReference type="Pfam" id="PF00145">
    <property type="entry name" value="DNA_methylase"/>
    <property type="match status" value="1"/>
</dbReference>
<evidence type="ECO:0000313" key="5">
    <source>
        <dbReference type="Proteomes" id="UP000826725"/>
    </source>
</evidence>
<evidence type="ECO:0000256" key="1">
    <source>
        <dbReference type="ARBA" id="ARBA00022603"/>
    </source>
</evidence>
<evidence type="ECO:0000256" key="3">
    <source>
        <dbReference type="ARBA" id="ARBA00022691"/>
    </source>
</evidence>
<reference evidence="4" key="1">
    <citation type="submission" date="2020-09" db="EMBL/GenBank/DDBJ databases">
        <title>Desulfogranum mesoprofundum gen. nov., sp. nov., a novel mesophilic, sulfate-reducing chemolithoautotroph isolated from a deep-sea hydrothermal vent chimney in the Suiyo Seamount.</title>
        <authorList>
            <person name="Hashimoto Y."/>
            <person name="Nakagawa S."/>
        </authorList>
    </citation>
    <scope>NUCLEOTIDE SEQUENCE</scope>
    <source>
        <strain evidence="4">KT2</strain>
    </source>
</reference>
<keyword evidence="1" id="KW-0489">Methyltransferase</keyword>
<dbReference type="InterPro" id="IPR001525">
    <property type="entry name" value="C5_MeTfrase"/>
</dbReference>
<accession>A0A8D5FSD7</accession>
<gene>
    <name evidence="4" type="ORF">DGMP_34830</name>
</gene>
<dbReference type="AlphaFoldDB" id="A0A8D5FSD7"/>
<dbReference type="EMBL" id="AP024086">
    <property type="protein sequence ID" value="BCL62790.1"/>
    <property type="molecule type" value="Genomic_DNA"/>
</dbReference>
<dbReference type="PANTHER" id="PTHR10629:SF52">
    <property type="entry name" value="DNA (CYTOSINE-5)-METHYLTRANSFERASE 1"/>
    <property type="match status" value="1"/>
</dbReference>